<name>A0ABV7K676_9HYPH</name>
<feature type="transmembrane region" description="Helical" evidence="3">
    <location>
        <begin position="116"/>
        <end position="137"/>
    </location>
</feature>
<feature type="transmembrane region" description="Helical" evidence="3">
    <location>
        <begin position="91"/>
        <end position="110"/>
    </location>
</feature>
<keyword evidence="5" id="KW-0548">Nucleotidyltransferase</keyword>
<feature type="transmembrane region" description="Helical" evidence="3">
    <location>
        <begin position="33"/>
        <end position="55"/>
    </location>
</feature>
<dbReference type="Pfam" id="PF00990">
    <property type="entry name" value="GGDEF"/>
    <property type="match status" value="1"/>
</dbReference>
<keyword evidence="6" id="KW-1185">Reference proteome</keyword>
<protein>
    <recommendedName>
        <fullName evidence="1">diguanylate cyclase</fullName>
        <ecNumber evidence="1">2.7.7.65</ecNumber>
    </recommendedName>
</protein>
<gene>
    <name evidence="5" type="ORF">ACFOHJ_06100</name>
</gene>
<keyword evidence="3" id="KW-0472">Membrane</keyword>
<dbReference type="PANTHER" id="PTHR45138:SF9">
    <property type="entry name" value="DIGUANYLATE CYCLASE DGCM-RELATED"/>
    <property type="match status" value="1"/>
</dbReference>
<keyword evidence="3" id="KW-1133">Transmembrane helix</keyword>
<dbReference type="SMART" id="SM00267">
    <property type="entry name" value="GGDEF"/>
    <property type="match status" value="1"/>
</dbReference>
<keyword evidence="3" id="KW-0812">Transmembrane</keyword>
<dbReference type="PROSITE" id="PS50887">
    <property type="entry name" value="GGDEF"/>
    <property type="match status" value="1"/>
</dbReference>
<evidence type="ECO:0000256" key="1">
    <source>
        <dbReference type="ARBA" id="ARBA00012528"/>
    </source>
</evidence>
<accession>A0ABV7K676</accession>
<reference evidence="6" key="1">
    <citation type="journal article" date="2019" name="Int. J. Syst. Evol. Microbiol.">
        <title>The Global Catalogue of Microorganisms (GCM) 10K type strain sequencing project: providing services to taxonomists for standard genome sequencing and annotation.</title>
        <authorList>
            <consortium name="The Broad Institute Genomics Platform"/>
            <consortium name="The Broad Institute Genome Sequencing Center for Infectious Disease"/>
            <person name="Wu L."/>
            <person name="Ma J."/>
        </authorList>
    </citation>
    <scope>NUCLEOTIDE SEQUENCE [LARGE SCALE GENOMIC DNA]</scope>
    <source>
        <strain evidence="6">KCTC 52165</strain>
    </source>
</reference>
<dbReference type="CDD" id="cd01949">
    <property type="entry name" value="GGDEF"/>
    <property type="match status" value="1"/>
</dbReference>
<evidence type="ECO:0000313" key="5">
    <source>
        <dbReference type="EMBL" id="MFC3205779.1"/>
    </source>
</evidence>
<feature type="transmembrane region" description="Helical" evidence="3">
    <location>
        <begin position="180"/>
        <end position="206"/>
    </location>
</feature>
<dbReference type="GO" id="GO:0052621">
    <property type="term" value="F:diguanylate cyclase activity"/>
    <property type="evidence" value="ECO:0007669"/>
    <property type="project" value="UniProtKB-EC"/>
</dbReference>
<keyword evidence="5" id="KW-0808">Transferase</keyword>
<dbReference type="InterPro" id="IPR050469">
    <property type="entry name" value="Diguanylate_Cyclase"/>
</dbReference>
<dbReference type="RefSeq" id="WP_378219542.1">
    <property type="nucleotide sequence ID" value="NZ_JBHRTK010000006.1"/>
</dbReference>
<evidence type="ECO:0000259" key="4">
    <source>
        <dbReference type="PROSITE" id="PS50887"/>
    </source>
</evidence>
<dbReference type="EC" id="2.7.7.65" evidence="1"/>
<proteinExistence type="predicted"/>
<feature type="transmembrane region" description="Helical" evidence="3">
    <location>
        <begin position="149"/>
        <end position="168"/>
    </location>
</feature>
<dbReference type="InterPro" id="IPR043128">
    <property type="entry name" value="Rev_trsase/Diguanyl_cyclase"/>
</dbReference>
<dbReference type="EMBL" id="JBHRTK010000006">
    <property type="protein sequence ID" value="MFC3205779.1"/>
    <property type="molecule type" value="Genomic_DNA"/>
</dbReference>
<dbReference type="Gene3D" id="3.30.70.270">
    <property type="match status" value="1"/>
</dbReference>
<evidence type="ECO:0000256" key="2">
    <source>
        <dbReference type="ARBA" id="ARBA00034247"/>
    </source>
</evidence>
<feature type="domain" description="GGDEF" evidence="4">
    <location>
        <begin position="245"/>
        <end position="377"/>
    </location>
</feature>
<evidence type="ECO:0000313" key="6">
    <source>
        <dbReference type="Proteomes" id="UP001595583"/>
    </source>
</evidence>
<dbReference type="InterPro" id="IPR029787">
    <property type="entry name" value="Nucleotide_cyclase"/>
</dbReference>
<organism evidence="5 6">
    <name type="scientific">Aquamicrobium soli</name>
    <dbReference type="NCBI Taxonomy" id="1811518"/>
    <lineage>
        <taxon>Bacteria</taxon>
        <taxon>Pseudomonadati</taxon>
        <taxon>Pseudomonadota</taxon>
        <taxon>Alphaproteobacteria</taxon>
        <taxon>Hyphomicrobiales</taxon>
        <taxon>Phyllobacteriaceae</taxon>
        <taxon>Aquamicrobium</taxon>
    </lineage>
</organism>
<dbReference type="NCBIfam" id="TIGR00254">
    <property type="entry name" value="GGDEF"/>
    <property type="match status" value="1"/>
</dbReference>
<dbReference type="PANTHER" id="PTHR45138">
    <property type="entry name" value="REGULATORY COMPONENTS OF SENSORY TRANSDUCTION SYSTEM"/>
    <property type="match status" value="1"/>
</dbReference>
<comment type="catalytic activity">
    <reaction evidence="2">
        <text>2 GTP = 3',3'-c-di-GMP + 2 diphosphate</text>
        <dbReference type="Rhea" id="RHEA:24898"/>
        <dbReference type="ChEBI" id="CHEBI:33019"/>
        <dbReference type="ChEBI" id="CHEBI:37565"/>
        <dbReference type="ChEBI" id="CHEBI:58805"/>
        <dbReference type="EC" id="2.7.7.65"/>
    </reaction>
</comment>
<comment type="caution">
    <text evidence="5">The sequence shown here is derived from an EMBL/GenBank/DDBJ whole genome shotgun (WGS) entry which is preliminary data.</text>
</comment>
<evidence type="ECO:0000256" key="3">
    <source>
        <dbReference type="SAM" id="Phobius"/>
    </source>
</evidence>
<dbReference type="Proteomes" id="UP001595583">
    <property type="component" value="Unassembled WGS sequence"/>
</dbReference>
<sequence length="387" mass="42258">MSYMVLGVLNPAMSAIFSISLLALWWHQRRLTYIALFASSYAVRAICFLVVFVALSEQTMPLRMVSNALILLTMVLLSIGVSQRFKKRPHYVLLSAIMFLTLSGLGFYIFVHDSLLERGAILGAGLAAICLTILADIPKRQQRTPVEALLFWLVAATALAFACRPLFAMPGIVGEDFETAYWLAISISDTLICSTLAVGIFAIIAVDVTGRIRSEAEGDFLSGLLNRRGFERYAKAFLHAQPDQDTSALIVSDLDLFKSINDRCGHETGDRIIQGFAKLLRHSCPQGAILARLGGEEFAVLLPSCDLSMAHQIAEDIRVTFKAAAPNIVQGALLPTASFGIAVATGTEELGSLLDQADRALYRAKTEGRDCVRDLEQHFDAKWSIAG</sequence>
<feature type="transmembrane region" description="Helical" evidence="3">
    <location>
        <begin position="61"/>
        <end position="79"/>
    </location>
</feature>
<feature type="transmembrane region" description="Helical" evidence="3">
    <location>
        <begin position="6"/>
        <end position="26"/>
    </location>
</feature>
<dbReference type="SUPFAM" id="SSF55073">
    <property type="entry name" value="Nucleotide cyclase"/>
    <property type="match status" value="1"/>
</dbReference>
<dbReference type="InterPro" id="IPR000160">
    <property type="entry name" value="GGDEF_dom"/>
</dbReference>